<gene>
    <name evidence="2" type="ORF">Llan_2046</name>
</gene>
<comment type="caution">
    <text evidence="2">The sequence shown here is derived from an EMBL/GenBank/DDBJ whole genome shotgun (WGS) entry which is preliminary data.</text>
</comment>
<evidence type="ECO:0000313" key="2">
    <source>
        <dbReference type="EMBL" id="KTD19951.1"/>
    </source>
</evidence>
<reference evidence="2 3" key="1">
    <citation type="submission" date="2015-11" db="EMBL/GenBank/DDBJ databases">
        <title>Genomic analysis of 38 Legionella species identifies large and diverse effector repertoires.</title>
        <authorList>
            <person name="Burstein D."/>
            <person name="Amaro F."/>
            <person name="Zusman T."/>
            <person name="Lifshitz Z."/>
            <person name="Cohen O."/>
            <person name="Gilbert J.A."/>
            <person name="Pupko T."/>
            <person name="Shuman H.A."/>
            <person name="Segal G."/>
        </authorList>
    </citation>
    <scope>NUCLEOTIDE SEQUENCE [LARGE SCALE GENOMIC DNA]</scope>
    <source>
        <strain evidence="2 3">ATCC 49751</strain>
    </source>
</reference>
<dbReference type="EMBL" id="LNYI01000048">
    <property type="protein sequence ID" value="KTD19951.1"/>
    <property type="molecule type" value="Genomic_DNA"/>
</dbReference>
<feature type="transmembrane region" description="Helical" evidence="1">
    <location>
        <begin position="63"/>
        <end position="90"/>
    </location>
</feature>
<name>A0A0W0VIM0_9GAMM</name>
<proteinExistence type="predicted"/>
<keyword evidence="1" id="KW-1133">Transmembrane helix</keyword>
<keyword evidence="3" id="KW-1185">Reference proteome</keyword>
<dbReference type="Proteomes" id="UP000054869">
    <property type="component" value="Unassembled WGS sequence"/>
</dbReference>
<keyword evidence="1" id="KW-0472">Membrane</keyword>
<feature type="transmembrane region" description="Helical" evidence="1">
    <location>
        <begin position="36"/>
        <end position="57"/>
    </location>
</feature>
<dbReference type="eggNOG" id="ENOG5031E9R">
    <property type="taxonomic scope" value="Bacteria"/>
</dbReference>
<dbReference type="PATRIC" id="fig|45067.4.peg.2147"/>
<keyword evidence="1" id="KW-0812">Transmembrane</keyword>
<evidence type="ECO:0000256" key="1">
    <source>
        <dbReference type="SAM" id="Phobius"/>
    </source>
</evidence>
<evidence type="ECO:0000313" key="3">
    <source>
        <dbReference type="Proteomes" id="UP000054869"/>
    </source>
</evidence>
<accession>A0A0W0VIM0</accession>
<dbReference type="OrthoDB" id="5657202at2"/>
<sequence length="128" mass="14348">MGFIEHLEGLIVSKYAVAKGLFTLFKLEAKLAGLNVVPFLIMLGAFIALCFSAWLTLMILLGYLILLLVGPLMAMILMLVLNIVALIFVVKSLTSCVRQMSFEKTRALLTKYQSKDGYELTKRNTEFH</sequence>
<dbReference type="RefSeq" id="WP_028374071.1">
    <property type="nucleotide sequence ID" value="NZ_CAAAJD010000041.1"/>
</dbReference>
<dbReference type="AlphaFoldDB" id="A0A0W0VIM0"/>
<dbReference type="STRING" id="45067.Llan_2046"/>
<protein>
    <submittedName>
        <fullName evidence="2">Uncharacterized protein</fullName>
    </submittedName>
</protein>
<organism evidence="2 3">
    <name type="scientific">Legionella lansingensis</name>
    <dbReference type="NCBI Taxonomy" id="45067"/>
    <lineage>
        <taxon>Bacteria</taxon>
        <taxon>Pseudomonadati</taxon>
        <taxon>Pseudomonadota</taxon>
        <taxon>Gammaproteobacteria</taxon>
        <taxon>Legionellales</taxon>
        <taxon>Legionellaceae</taxon>
        <taxon>Legionella</taxon>
    </lineage>
</organism>